<dbReference type="InterPro" id="IPR035647">
    <property type="entry name" value="EFG_III/V"/>
</dbReference>
<dbReference type="Gene3D" id="3.40.50.300">
    <property type="entry name" value="P-loop containing nucleotide triphosphate hydrolases"/>
    <property type="match status" value="1"/>
</dbReference>
<dbReference type="Gene3D" id="3.30.70.600">
    <property type="entry name" value="Ribosomal protein S10 domain"/>
    <property type="match status" value="1"/>
</dbReference>
<dbReference type="InterPro" id="IPR000795">
    <property type="entry name" value="T_Tr_GTP-bd_dom"/>
</dbReference>
<keyword evidence="10 13" id="KW-0342">GTP-binding</keyword>
<dbReference type="Pfam" id="PF14492">
    <property type="entry name" value="EFG_III"/>
    <property type="match status" value="1"/>
</dbReference>
<keyword evidence="6 13" id="KW-0251">Elongation factor</keyword>
<name>A0ABQ7JV53_9FUNG</name>
<dbReference type="Pfam" id="PF00009">
    <property type="entry name" value="GTP_EFTU"/>
    <property type="match status" value="1"/>
</dbReference>
<dbReference type="Pfam" id="PF00338">
    <property type="entry name" value="Ribosomal_S10"/>
    <property type="match status" value="1"/>
</dbReference>
<reference evidence="17 18" key="1">
    <citation type="journal article" date="2020" name="Fungal Divers.">
        <title>Resolving the Mortierellaceae phylogeny through synthesis of multi-gene phylogenetics and phylogenomics.</title>
        <authorList>
            <person name="Vandepol N."/>
            <person name="Liber J."/>
            <person name="Desiro A."/>
            <person name="Na H."/>
            <person name="Kennedy M."/>
            <person name="Barry K."/>
            <person name="Grigoriev I.V."/>
            <person name="Miller A.N."/>
            <person name="O'Donnell K."/>
            <person name="Stajich J.E."/>
            <person name="Bonito G."/>
        </authorList>
    </citation>
    <scope>NUCLEOTIDE SEQUENCE [LARGE SCALE GENOMIC DNA]</scope>
    <source>
        <strain evidence="17 18">AD045</strain>
    </source>
</reference>
<dbReference type="NCBIfam" id="NF009381">
    <property type="entry name" value="PRK12740.1-5"/>
    <property type="match status" value="1"/>
</dbReference>
<evidence type="ECO:0000256" key="9">
    <source>
        <dbReference type="ARBA" id="ARBA00022980"/>
    </source>
</evidence>
<dbReference type="Proteomes" id="UP001194696">
    <property type="component" value="Unassembled WGS sequence"/>
</dbReference>
<dbReference type="CDD" id="cd01886">
    <property type="entry name" value="EF-G"/>
    <property type="match status" value="1"/>
</dbReference>
<accession>A0ABQ7JV53</accession>
<dbReference type="InterPro" id="IPR023798">
    <property type="entry name" value="Ribosomal_uS7_dom"/>
</dbReference>
<evidence type="ECO:0000259" key="16">
    <source>
        <dbReference type="PROSITE" id="PS51722"/>
    </source>
</evidence>
<dbReference type="InterPro" id="IPR005225">
    <property type="entry name" value="Small_GTP-bd"/>
</dbReference>
<dbReference type="HAMAP" id="MF_00480_B">
    <property type="entry name" value="Ribosomal_uS7_B"/>
    <property type="match status" value="1"/>
</dbReference>
<evidence type="ECO:0000256" key="7">
    <source>
        <dbReference type="ARBA" id="ARBA00022884"/>
    </source>
</evidence>
<dbReference type="InterPro" id="IPR036823">
    <property type="entry name" value="Ribosomal_uS7_dom_sf"/>
</dbReference>
<dbReference type="InterPro" id="IPR027417">
    <property type="entry name" value="P-loop_NTPase"/>
</dbReference>
<dbReference type="InterPro" id="IPR031157">
    <property type="entry name" value="G_TR_CS"/>
</dbReference>
<dbReference type="PANTHER" id="PTHR43261">
    <property type="entry name" value="TRANSLATION ELONGATION FACTOR G-RELATED"/>
    <property type="match status" value="1"/>
</dbReference>
<dbReference type="NCBIfam" id="TIGR01049">
    <property type="entry name" value="rpsJ_bact"/>
    <property type="match status" value="1"/>
</dbReference>
<dbReference type="SMART" id="SM00889">
    <property type="entry name" value="EFG_IV"/>
    <property type="match status" value="1"/>
</dbReference>
<comment type="similarity">
    <text evidence="2">Belongs to the universal ribosomal protein uS10 family.</text>
</comment>
<evidence type="ECO:0000256" key="15">
    <source>
        <dbReference type="RuleBase" id="RU003620"/>
    </source>
</evidence>
<dbReference type="InterPro" id="IPR009000">
    <property type="entry name" value="Transl_B-barrel_sf"/>
</dbReference>
<feature type="binding site" evidence="13">
    <location>
        <begin position="231"/>
        <end position="235"/>
    </location>
    <ligand>
        <name>GTP</name>
        <dbReference type="ChEBI" id="CHEBI:37565"/>
    </ligand>
</feature>
<dbReference type="InterPro" id="IPR041095">
    <property type="entry name" value="EFG_II"/>
</dbReference>
<dbReference type="Pfam" id="PF03764">
    <property type="entry name" value="EFG_IV"/>
    <property type="match status" value="1"/>
</dbReference>
<dbReference type="NCBIfam" id="TIGR00484">
    <property type="entry name" value="EF-G"/>
    <property type="match status" value="1"/>
</dbReference>
<keyword evidence="7 15" id="KW-0694">RNA-binding</keyword>
<dbReference type="Gene3D" id="1.10.455.10">
    <property type="entry name" value="Ribosomal protein S7 domain"/>
    <property type="match status" value="1"/>
</dbReference>
<evidence type="ECO:0000313" key="18">
    <source>
        <dbReference type="Proteomes" id="UP001194696"/>
    </source>
</evidence>
<keyword evidence="9 14" id="KW-0689">Ribosomal protein</keyword>
<dbReference type="CDD" id="cd04088">
    <property type="entry name" value="EFG_mtEFG_II"/>
    <property type="match status" value="1"/>
</dbReference>
<dbReference type="PROSITE" id="PS51722">
    <property type="entry name" value="G_TR_2"/>
    <property type="match status" value="1"/>
</dbReference>
<comment type="similarity">
    <text evidence="1">Belongs to the TRAFAC class translation factor GTPase superfamily. Classic translation factor GTPase family. EF-G/EF-2 subfamily.</text>
</comment>
<dbReference type="Gene3D" id="3.30.70.870">
    <property type="entry name" value="Elongation Factor G (Translational Gtpase), domain 3"/>
    <property type="match status" value="1"/>
</dbReference>
<dbReference type="CDD" id="cd01434">
    <property type="entry name" value="EFG_mtEFG1_IV"/>
    <property type="match status" value="1"/>
</dbReference>
<evidence type="ECO:0000256" key="2">
    <source>
        <dbReference type="ARBA" id="ARBA00007102"/>
    </source>
</evidence>
<protein>
    <recommendedName>
        <fullName evidence="13">Elongation factor G, mitochondrial</fullName>
        <shortName evidence="13">EF-Gmt</shortName>
    </recommendedName>
    <alternativeName>
        <fullName evidence="13">Elongation factor G 1, mitochondrial</fullName>
        <shortName evidence="13">mEF-G 1</shortName>
    </alternativeName>
    <alternativeName>
        <fullName evidence="13">Elongation factor G1</fullName>
    </alternativeName>
</protein>
<comment type="function">
    <text evidence="13">Mitochondrial GTPase that catalyzes the GTP-dependent ribosomal translocation step during translation elongation. During this step, the ribosome changes from the pre-translocational (PRE) to the post-translocational (POST) state as the newly formed A-site-bound peptidyl-tRNA and P-site-bound deacylated tRNA move to the P and E sites, respectively. Catalyzes the coordinated movement of the two tRNA molecules, the mRNA and conformational changes in the ribosome.</text>
</comment>
<evidence type="ECO:0000256" key="13">
    <source>
        <dbReference type="HAMAP-Rule" id="MF_03061"/>
    </source>
</evidence>
<dbReference type="PROSITE" id="PS00301">
    <property type="entry name" value="G_TR_1"/>
    <property type="match status" value="1"/>
</dbReference>
<evidence type="ECO:0000256" key="11">
    <source>
        <dbReference type="ARBA" id="ARBA00023274"/>
    </source>
</evidence>
<dbReference type="Gene3D" id="3.30.70.240">
    <property type="match status" value="1"/>
</dbReference>
<organism evidence="17 18">
    <name type="scientific">Linnemannia gamsii</name>
    <dbReference type="NCBI Taxonomy" id="64522"/>
    <lineage>
        <taxon>Eukaryota</taxon>
        <taxon>Fungi</taxon>
        <taxon>Fungi incertae sedis</taxon>
        <taxon>Mucoromycota</taxon>
        <taxon>Mortierellomycotina</taxon>
        <taxon>Mortierellomycetes</taxon>
        <taxon>Mortierellales</taxon>
        <taxon>Mortierellaceae</taxon>
        <taxon>Linnemannia</taxon>
    </lineage>
</organism>
<comment type="caution">
    <text evidence="17">The sequence shown here is derived from an EMBL/GenBank/DDBJ whole genome shotgun (WGS) entry which is preliminary data.</text>
</comment>
<comment type="similarity">
    <text evidence="13">Belongs to the GTP-binding elongation factor family. EF-G/EF-2 subfamily.</text>
</comment>
<feature type="domain" description="Tr-type G" evidence="16">
    <location>
        <begin position="151"/>
        <end position="433"/>
    </location>
</feature>
<dbReference type="SUPFAM" id="SSF54980">
    <property type="entry name" value="EF-G C-terminal domain-like"/>
    <property type="match status" value="2"/>
</dbReference>
<keyword evidence="18" id="KW-1185">Reference proteome</keyword>
<dbReference type="InterPro" id="IPR004540">
    <property type="entry name" value="Transl_elong_EFG/EF2"/>
</dbReference>
<evidence type="ECO:0000256" key="6">
    <source>
        <dbReference type="ARBA" id="ARBA00022768"/>
    </source>
</evidence>
<evidence type="ECO:0000256" key="14">
    <source>
        <dbReference type="RuleBase" id="RU003619"/>
    </source>
</evidence>
<dbReference type="InterPro" id="IPR001848">
    <property type="entry name" value="Ribosomal_uS10"/>
</dbReference>
<evidence type="ECO:0000256" key="3">
    <source>
        <dbReference type="ARBA" id="ARBA00007151"/>
    </source>
</evidence>
<dbReference type="SUPFAM" id="SSF54211">
    <property type="entry name" value="Ribosomal protein S5 domain 2-like"/>
    <property type="match status" value="1"/>
</dbReference>
<comment type="subcellular location">
    <subcellularLocation>
        <location evidence="13">Mitochondrion</location>
    </subcellularLocation>
</comment>
<dbReference type="InterPro" id="IPR000640">
    <property type="entry name" value="EFG_V-like"/>
</dbReference>
<dbReference type="SUPFAM" id="SSF52540">
    <property type="entry name" value="P-loop containing nucleoside triphosphate hydrolases"/>
    <property type="match status" value="1"/>
</dbReference>
<dbReference type="HAMAP" id="MF_00508">
    <property type="entry name" value="Ribosomal_uS10"/>
    <property type="match status" value="1"/>
</dbReference>
<evidence type="ECO:0000256" key="12">
    <source>
        <dbReference type="ARBA" id="ARBA00024731"/>
    </source>
</evidence>
<keyword evidence="13" id="KW-0496">Mitochondrion</keyword>
<comment type="pathway">
    <text evidence="13">Protein biosynthesis; polypeptide chain elongation.</text>
</comment>
<dbReference type="HAMAP" id="MF_00054_B">
    <property type="entry name" value="EF_G_EF_2_B"/>
    <property type="match status" value="1"/>
</dbReference>
<dbReference type="InterPro" id="IPR036838">
    <property type="entry name" value="Ribosomal_uS10_dom_sf"/>
</dbReference>
<dbReference type="InterPro" id="IPR014721">
    <property type="entry name" value="Ribsml_uS5_D2-typ_fold_subgr"/>
</dbReference>
<dbReference type="InterPro" id="IPR005717">
    <property type="entry name" value="Ribosomal_uS7_bac/org-type"/>
</dbReference>
<dbReference type="PRINTS" id="PR00315">
    <property type="entry name" value="ELONGATNFCT"/>
</dbReference>
<proteinExistence type="inferred from homology"/>
<dbReference type="InterPro" id="IPR005517">
    <property type="entry name" value="Transl_elong_EFG/EF2_IV"/>
</dbReference>
<evidence type="ECO:0000256" key="10">
    <source>
        <dbReference type="ARBA" id="ARBA00023134"/>
    </source>
</evidence>
<keyword evidence="11 14" id="KW-0687">Ribonucleoprotein</keyword>
<gene>
    <name evidence="13" type="primary">MEF1</name>
    <name evidence="17" type="ORF">BGZ96_009954</name>
</gene>
<dbReference type="SUPFAM" id="SSF50447">
    <property type="entry name" value="Translation proteins"/>
    <property type="match status" value="1"/>
</dbReference>
<dbReference type="Gene3D" id="2.40.30.10">
    <property type="entry name" value="Translation factors"/>
    <property type="match status" value="1"/>
</dbReference>
<sequence>MPRRREVPKREILPDPKFGNVEVAKFMNVLMLSGKKSVAERIVYGAFKHVQDKNGKEPLELFNGALNNVKPVVEVKGRRVGGANYQVPVEVRPARRAALAMRWLCDAAKKRSEKSMALRLAAELLEAFEGRGGAMKKRDERFKVARKTPIERYRNIGISAHIDAGKTTTTERILFYTGVNHKIGEVHDGAATMDWMEQEQERGITITSAATTAFWKGMAGNYPEHRINIIDTPGHVDFTIEVERSMRVLDGACMVYCAVGGVQPQSETVWRQANKYGVPRLAFVNKMDRTGANFFKVHDQMRARLKANPIPIQIPIGAEENFKGVIDLVKMKAIVWEDASHGIKFEYVEIPAELADLAQEWHEKMVEAAAESSEELMDKYLNGETLSEEEIMAALRTRTIAGEIVPMLCGSAFKNKGVQAMLDAVIDYMPSPVDIPPVKGELEEGGITERRAADDEKFSALAFKIMTDPFVGQLIFFRVYSGVVNSGDSIYNPIKGKKERLGRILQMHANQREEIREVFAGDIAAAVGLKEATTGDTLCDPSQIILLERMVFPEPVISQAVEPKTKVDQEKMGLALNRLAQEDPSFRVQTDEESSQTIISGMGELHLEILVDRMRREFGVEATVGKPQVAYRETIRAACNEVEGKFVKQSGGRGQYGHVVLKLEPQEQGKGYEFVDAIKGGVVPREYIPAVDKGIQETLKAGVLAGYPVVDVKVTLFFGSYHDVDSNENAFKMAGSMAFKEGMRRASPTLLEPMMAVEVETPEEFMGNVMGDLSSRRGIVQGMEDMIGGGKVVRAEVPLAEMFGYSTSLRSLTQGRATYTMEFKHYSDAPRNVAEAVMSAREQKIRIRLKAVDSRLIDVASAEIVDTAKQTGAIVCGPVPLPTSIQRFDILRSPHVNKTSRDQLEIRTHLRLIDIVDPTDKTVDALMRLDLSAGVDVEIKLQ</sequence>
<dbReference type="InterPro" id="IPR027486">
    <property type="entry name" value="Ribosomal_uS10_dom"/>
</dbReference>
<dbReference type="EMBL" id="JAAAIM010000626">
    <property type="protein sequence ID" value="KAG0285857.1"/>
    <property type="molecule type" value="Genomic_DNA"/>
</dbReference>
<dbReference type="InterPro" id="IPR047872">
    <property type="entry name" value="EFG_IV"/>
</dbReference>
<dbReference type="PROSITE" id="PS00052">
    <property type="entry name" value="RIBOSOMAL_S7"/>
    <property type="match status" value="1"/>
</dbReference>
<dbReference type="InterPro" id="IPR004161">
    <property type="entry name" value="EFTu-like_2"/>
</dbReference>
<dbReference type="Pfam" id="PF00679">
    <property type="entry name" value="EFG_C"/>
    <property type="match status" value="1"/>
</dbReference>
<dbReference type="SUPFAM" id="SSF47973">
    <property type="entry name" value="Ribosomal protein S7"/>
    <property type="match status" value="1"/>
</dbReference>
<keyword evidence="8 13" id="KW-0648">Protein biosynthesis</keyword>
<dbReference type="Pfam" id="PF03144">
    <property type="entry name" value="GTP_EFTU_D2"/>
    <property type="match status" value="1"/>
</dbReference>
<dbReference type="InterPro" id="IPR020606">
    <property type="entry name" value="Ribosomal_uS7_CS"/>
</dbReference>
<dbReference type="InterPro" id="IPR035649">
    <property type="entry name" value="EFG_V"/>
</dbReference>
<keyword evidence="5 13" id="KW-0547">Nucleotide-binding</keyword>
<dbReference type="NCBIfam" id="NF001861">
    <property type="entry name" value="PRK00596.1"/>
    <property type="match status" value="1"/>
</dbReference>
<evidence type="ECO:0000256" key="4">
    <source>
        <dbReference type="ARBA" id="ARBA00022730"/>
    </source>
</evidence>
<dbReference type="CDD" id="cd16262">
    <property type="entry name" value="EFG_III"/>
    <property type="match status" value="1"/>
</dbReference>
<feature type="binding site" evidence="13">
    <location>
        <begin position="285"/>
        <end position="288"/>
    </location>
    <ligand>
        <name>GTP</name>
        <dbReference type="ChEBI" id="CHEBI:37565"/>
    </ligand>
</feature>
<evidence type="ECO:0000256" key="1">
    <source>
        <dbReference type="ARBA" id="ARBA00005870"/>
    </source>
</evidence>
<feature type="binding site" evidence="13">
    <location>
        <begin position="160"/>
        <end position="167"/>
    </location>
    <ligand>
        <name>GTP</name>
        <dbReference type="ChEBI" id="CHEBI:37565"/>
    </ligand>
</feature>
<evidence type="ECO:0000256" key="5">
    <source>
        <dbReference type="ARBA" id="ARBA00022741"/>
    </source>
</evidence>
<dbReference type="CDD" id="cd03713">
    <property type="entry name" value="EFG_mtEFG_C"/>
    <property type="match status" value="1"/>
</dbReference>
<comment type="similarity">
    <text evidence="3 14">Belongs to the universal ribosomal protein uS7 family.</text>
</comment>
<comment type="function">
    <text evidence="12">Catalyzes the GTP-dependent ribosomal translocation step during translation elongation. During this step, the ribosome changes from the pre-translocational (PRE) to the post-translocational (POST) state as the newly formed A-site-bound peptidyl-tRNA and P-site-bound deacylated tRNA move to the P and E sites, respectively. Catalyzes the coordinated movement of the two tRNA molecules, the mRNA and conformational changes in the ribosome.</text>
</comment>
<dbReference type="SMART" id="SM01403">
    <property type="entry name" value="Ribosomal_S10"/>
    <property type="match status" value="1"/>
</dbReference>
<keyword evidence="4 15" id="KW-0699">rRNA-binding</keyword>
<dbReference type="PANTHER" id="PTHR43261:SF1">
    <property type="entry name" value="RIBOSOME-RELEASING FACTOR 2, MITOCHONDRIAL"/>
    <property type="match status" value="1"/>
</dbReference>
<dbReference type="Pfam" id="PF00177">
    <property type="entry name" value="Ribosomal_S7"/>
    <property type="match status" value="1"/>
</dbReference>
<dbReference type="PROSITE" id="PS00361">
    <property type="entry name" value="RIBOSOMAL_S10"/>
    <property type="match status" value="1"/>
</dbReference>
<dbReference type="InterPro" id="IPR018268">
    <property type="entry name" value="Ribosomal_uS10_CS"/>
</dbReference>
<dbReference type="InterPro" id="IPR009022">
    <property type="entry name" value="EFG_III"/>
</dbReference>
<dbReference type="SUPFAM" id="SSF54999">
    <property type="entry name" value="Ribosomal protein S10"/>
    <property type="match status" value="1"/>
</dbReference>
<dbReference type="Gene3D" id="3.30.230.10">
    <property type="match status" value="1"/>
</dbReference>
<dbReference type="SMART" id="SM00838">
    <property type="entry name" value="EFG_C"/>
    <property type="match status" value="1"/>
</dbReference>
<evidence type="ECO:0000256" key="8">
    <source>
        <dbReference type="ARBA" id="ARBA00022917"/>
    </source>
</evidence>
<dbReference type="NCBIfam" id="TIGR00231">
    <property type="entry name" value="small_GTP"/>
    <property type="match status" value="1"/>
</dbReference>
<evidence type="ECO:0000313" key="17">
    <source>
        <dbReference type="EMBL" id="KAG0285857.1"/>
    </source>
</evidence>
<dbReference type="InterPro" id="IPR020568">
    <property type="entry name" value="Ribosomal_Su5_D2-typ_SF"/>
</dbReference>
<dbReference type="NCBIfam" id="TIGR01029">
    <property type="entry name" value="rpsG_bact"/>
    <property type="match status" value="1"/>
</dbReference>
<dbReference type="CDD" id="cd14869">
    <property type="entry name" value="uS7_Bacteria"/>
    <property type="match status" value="1"/>
</dbReference>